<evidence type="ECO:0000313" key="1">
    <source>
        <dbReference type="EMBL" id="SNV42982.1"/>
    </source>
</evidence>
<name>A0A239X8I5_9FLAO</name>
<evidence type="ECO:0000313" key="2">
    <source>
        <dbReference type="Proteomes" id="UP000215196"/>
    </source>
</evidence>
<organism evidence="1 2">
    <name type="scientific">Chryseobacterium taklimakanense</name>
    <dbReference type="NCBI Taxonomy" id="536441"/>
    <lineage>
        <taxon>Bacteria</taxon>
        <taxon>Pseudomonadati</taxon>
        <taxon>Bacteroidota</taxon>
        <taxon>Flavobacteriia</taxon>
        <taxon>Flavobacteriales</taxon>
        <taxon>Weeksellaceae</taxon>
        <taxon>Chryseobacterium group</taxon>
        <taxon>Chryseobacterium</taxon>
    </lineage>
</organism>
<protein>
    <submittedName>
        <fullName evidence="1">Uncharacterized protein</fullName>
    </submittedName>
</protein>
<keyword evidence="2" id="KW-1185">Reference proteome</keyword>
<dbReference type="AlphaFoldDB" id="A0A239X8I5"/>
<accession>A0A239X8I5</accession>
<dbReference type="EMBL" id="LT906465">
    <property type="protein sequence ID" value="SNV42982.1"/>
    <property type="molecule type" value="Genomic_DNA"/>
</dbReference>
<gene>
    <name evidence="1" type="ORF">SAMEA4412677_01179</name>
</gene>
<proteinExistence type="predicted"/>
<dbReference type="KEGG" id="ctak:4412677_01179"/>
<sequence length="133" mass="15612">MFKPDHYKLEYHFDTEKKTFQQFKLHSTEIPDLLPDLIRLEVNNGYNSIQGANNLLRIRDTTNWSRCSLAGLRPTGTPNFYYSDLPVNGVKSFIIVYLPPDRQNVIIRVCRAFYPKGNPDFREKLTNEIIKNF</sequence>
<dbReference type="RefSeq" id="WP_095071376.1">
    <property type="nucleotide sequence ID" value="NZ_LT906465.1"/>
</dbReference>
<reference evidence="1 2" key="1">
    <citation type="submission" date="2017-06" db="EMBL/GenBank/DDBJ databases">
        <authorList>
            <consortium name="Pathogen Informatics"/>
        </authorList>
    </citation>
    <scope>NUCLEOTIDE SEQUENCE [LARGE SCALE GENOMIC DNA]</scope>
    <source>
        <strain evidence="1 2">NCTC13490</strain>
    </source>
</reference>
<dbReference type="Proteomes" id="UP000215196">
    <property type="component" value="Chromosome 1"/>
</dbReference>